<dbReference type="RefSeq" id="WP_188817701.1">
    <property type="nucleotide sequence ID" value="NZ_BMOF01000039.1"/>
</dbReference>
<dbReference type="Proteomes" id="UP000637720">
    <property type="component" value="Unassembled WGS sequence"/>
</dbReference>
<dbReference type="HAMAP" id="MF_00245">
    <property type="entry name" value="UPF0122"/>
    <property type="match status" value="1"/>
</dbReference>
<dbReference type="SUPFAM" id="SSF88659">
    <property type="entry name" value="Sigma3 and sigma4 domains of RNA polymerase sigma factors"/>
    <property type="match status" value="1"/>
</dbReference>
<name>A0A8J3FC39_9BACI</name>
<dbReference type="InterPro" id="IPR007394">
    <property type="entry name" value="UPF0122"/>
</dbReference>
<evidence type="ECO:0000256" key="4">
    <source>
        <dbReference type="SAM" id="Coils"/>
    </source>
</evidence>
<reference evidence="5" key="1">
    <citation type="journal article" date="2014" name="Int. J. Syst. Evol. Microbiol.">
        <title>Complete genome sequence of Corynebacterium casei LMG S-19264T (=DSM 44701T), isolated from a smear-ripened cheese.</title>
        <authorList>
            <consortium name="US DOE Joint Genome Institute (JGI-PGF)"/>
            <person name="Walter F."/>
            <person name="Albersmeier A."/>
            <person name="Kalinowski J."/>
            <person name="Ruckert C."/>
        </authorList>
    </citation>
    <scope>NUCLEOTIDE SEQUENCE</scope>
    <source>
        <strain evidence="5">JCM 14719</strain>
    </source>
</reference>
<accession>A0A8J3FC39</accession>
<evidence type="ECO:0000313" key="6">
    <source>
        <dbReference type="Proteomes" id="UP000637720"/>
    </source>
</evidence>
<evidence type="ECO:0000256" key="1">
    <source>
        <dbReference type="ARBA" id="ARBA00008720"/>
    </source>
</evidence>
<dbReference type="PANTHER" id="PTHR40083:SF1">
    <property type="entry name" value="UPF0122 PROTEIN YLXM"/>
    <property type="match status" value="1"/>
</dbReference>
<dbReference type="Gene3D" id="1.10.10.10">
    <property type="entry name" value="Winged helix-like DNA-binding domain superfamily/Winged helix DNA-binding domain"/>
    <property type="match status" value="1"/>
</dbReference>
<sequence>MLEKTNRLNLLYDFYEPLLTDKQKRYLEDYYVHDCSLGEIAEAHNVSRQAVYEQLKRAEALLEAYEAKLGLLRKHEERLSLIARLRALLEAKGCLGAEAERLLAQLAEAD</sequence>
<comment type="function">
    <text evidence="2 3">Might take part in the signal recognition particle (SRP) pathway. This is inferred from the conservation of its genetic proximity to ftsY/ffh. May be a regulatory protein.</text>
</comment>
<dbReference type="EMBL" id="BMOF01000039">
    <property type="protein sequence ID" value="GGK04125.1"/>
    <property type="molecule type" value="Genomic_DNA"/>
</dbReference>
<keyword evidence="6" id="KW-1185">Reference proteome</keyword>
<dbReference type="InterPro" id="IPR054831">
    <property type="entry name" value="UPF0122_fam_protein"/>
</dbReference>
<dbReference type="InterPro" id="IPR013324">
    <property type="entry name" value="RNA_pol_sigma_r3/r4-like"/>
</dbReference>
<evidence type="ECO:0000256" key="2">
    <source>
        <dbReference type="ARBA" id="ARBA00024764"/>
    </source>
</evidence>
<evidence type="ECO:0000313" key="5">
    <source>
        <dbReference type="EMBL" id="GGK04125.1"/>
    </source>
</evidence>
<reference evidence="5" key="2">
    <citation type="submission" date="2020-09" db="EMBL/GenBank/DDBJ databases">
        <authorList>
            <person name="Sun Q."/>
            <person name="Ohkuma M."/>
        </authorList>
    </citation>
    <scope>NUCLEOTIDE SEQUENCE</scope>
    <source>
        <strain evidence="5">JCM 14719</strain>
    </source>
</reference>
<proteinExistence type="inferred from homology"/>
<dbReference type="InterPro" id="IPR036388">
    <property type="entry name" value="WH-like_DNA-bd_sf"/>
</dbReference>
<dbReference type="Pfam" id="PF04297">
    <property type="entry name" value="UPF0122"/>
    <property type="match status" value="1"/>
</dbReference>
<dbReference type="AlphaFoldDB" id="A0A8J3FC39"/>
<dbReference type="NCBIfam" id="NF001070">
    <property type="entry name" value="PRK00118.1-6"/>
    <property type="match status" value="1"/>
</dbReference>
<organism evidence="5 6">
    <name type="scientific">Calditerricola satsumensis</name>
    <dbReference type="NCBI Taxonomy" id="373054"/>
    <lineage>
        <taxon>Bacteria</taxon>
        <taxon>Bacillati</taxon>
        <taxon>Bacillota</taxon>
        <taxon>Bacilli</taxon>
        <taxon>Bacillales</taxon>
        <taxon>Bacillaceae</taxon>
        <taxon>Calditerricola</taxon>
    </lineage>
</organism>
<dbReference type="NCBIfam" id="NF045758">
    <property type="entry name" value="YlxM"/>
    <property type="match status" value="1"/>
</dbReference>
<gene>
    <name evidence="5" type="ORF">GCM10007043_17780</name>
</gene>
<comment type="similarity">
    <text evidence="1 3">Belongs to the UPF0122 family.</text>
</comment>
<dbReference type="PANTHER" id="PTHR40083">
    <property type="entry name" value="UPF0122 PROTEIN CBO2450/CLC_2298"/>
    <property type="match status" value="1"/>
</dbReference>
<protein>
    <recommendedName>
        <fullName evidence="3">UPF0122 protein GCM10007043_17780</fullName>
    </recommendedName>
</protein>
<evidence type="ECO:0000256" key="3">
    <source>
        <dbReference type="HAMAP-Rule" id="MF_00245"/>
    </source>
</evidence>
<keyword evidence="4" id="KW-0175">Coiled coil</keyword>
<comment type="caution">
    <text evidence="5">The sequence shown here is derived from an EMBL/GenBank/DDBJ whole genome shotgun (WGS) entry which is preliminary data.</text>
</comment>
<feature type="coiled-coil region" evidence="4">
    <location>
        <begin position="48"/>
        <end position="75"/>
    </location>
</feature>